<accession>A0A3G8JLY0</accession>
<evidence type="ECO:0000313" key="8">
    <source>
        <dbReference type="Proteomes" id="UP000271469"/>
    </source>
</evidence>
<dbReference type="Proteomes" id="UP000271469">
    <property type="component" value="Chromosome"/>
</dbReference>
<dbReference type="InterPro" id="IPR020845">
    <property type="entry name" value="AMP-binding_CS"/>
</dbReference>
<evidence type="ECO:0000256" key="2">
    <source>
        <dbReference type="ARBA" id="ARBA00022598"/>
    </source>
</evidence>
<gene>
    <name evidence="7" type="primary">fadK_8</name>
    <name evidence="7" type="ORF">D7316_02498</name>
</gene>
<evidence type="ECO:0000313" key="7">
    <source>
        <dbReference type="EMBL" id="AZG45898.1"/>
    </source>
</evidence>
<feature type="region of interest" description="Disordered" evidence="3">
    <location>
        <begin position="532"/>
        <end position="551"/>
    </location>
</feature>
<name>A0A3G8JLY0_9ACTN</name>
<proteinExistence type="inferred from homology"/>
<keyword evidence="4" id="KW-1133">Transmembrane helix</keyword>
<dbReference type="PROSITE" id="PS00455">
    <property type="entry name" value="AMP_BINDING"/>
    <property type="match status" value="1"/>
</dbReference>
<dbReference type="Gene3D" id="3.40.50.12780">
    <property type="entry name" value="N-terminal domain of ligase-like"/>
    <property type="match status" value="1"/>
</dbReference>
<dbReference type="PANTHER" id="PTHR43201:SF5">
    <property type="entry name" value="MEDIUM-CHAIN ACYL-COA LIGASE ACSF2, MITOCHONDRIAL"/>
    <property type="match status" value="1"/>
</dbReference>
<evidence type="ECO:0000256" key="4">
    <source>
        <dbReference type="SAM" id="Phobius"/>
    </source>
</evidence>
<keyword evidence="2 7" id="KW-0436">Ligase</keyword>
<dbReference type="InterPro" id="IPR025110">
    <property type="entry name" value="AMP-bd_C"/>
</dbReference>
<feature type="transmembrane region" description="Helical" evidence="4">
    <location>
        <begin position="99"/>
        <end position="119"/>
    </location>
</feature>
<keyword evidence="8" id="KW-1185">Reference proteome</keyword>
<keyword evidence="4" id="KW-0812">Transmembrane</keyword>
<feature type="domain" description="AMP-binding enzyme C-terminal" evidence="6">
    <location>
        <begin position="450"/>
        <end position="526"/>
    </location>
</feature>
<dbReference type="OrthoDB" id="9803968at2"/>
<keyword evidence="4" id="KW-0472">Membrane</keyword>
<sequence length="551" mass="58182">MTRSPNLAQTADGTVGLVENWYRQGHYGTDTWVDVLTDDLAPGPHCSLVYCAADGSRSVTTVGEIRTTAQRVAAGLRAHGVRPGDAVAVQLANRIEASVAYAAVLMAGAVLVPIVHIYGPNEVRFILDQSEAVMVIQPDRWRTTDFSARVETYVELPSLRHVVTVGDQVPAGAVPWRDLSSSADYIRPTVHADDIALLVYTSGTTSAPKGVQHSHNSLLAEVRSEPGAPGGRKDAVQLVSFPPGHIAGVSNVLRPLLHGRSAVYLESWDAAVAAEMISRYRVTSTSGTPFHLAGLLDIAGVETSLRTLTNFLVGAAAVPEALVRRAEAAGIATFRSYGSTEHPTATSGHAGESVAARLGTDGAPMAGVRIRIIDSDGMEVPVGVDGEVVLQGPDQFVGYRDARLNADVFTADGWMRTGDLGHLDGDGRLTITDRIKDVVIRAGETISSSQVEDVIAGHPAVAEAAVVAAPDPRYGEVVGAVVVLEPGAGLTLDELRAHFDSSGMARQKNPERLAVVDALPRTALGKVRKSDLRAEHFAHDPSASVSQRSSN</sequence>
<dbReference type="Pfam" id="PF00501">
    <property type="entry name" value="AMP-binding"/>
    <property type="match status" value="1"/>
</dbReference>
<dbReference type="SUPFAM" id="SSF56801">
    <property type="entry name" value="Acetyl-CoA synthetase-like"/>
    <property type="match status" value="1"/>
</dbReference>
<dbReference type="InterPro" id="IPR042099">
    <property type="entry name" value="ANL_N_sf"/>
</dbReference>
<dbReference type="Gene3D" id="3.30.300.30">
    <property type="match status" value="1"/>
</dbReference>
<dbReference type="EC" id="6.2.1.-" evidence="7"/>
<dbReference type="KEGG" id="gom:D7316_02498"/>
<evidence type="ECO:0000256" key="1">
    <source>
        <dbReference type="ARBA" id="ARBA00006432"/>
    </source>
</evidence>
<dbReference type="GO" id="GO:0031956">
    <property type="term" value="F:medium-chain fatty acid-CoA ligase activity"/>
    <property type="evidence" value="ECO:0007669"/>
    <property type="project" value="TreeGrafter"/>
</dbReference>
<evidence type="ECO:0000259" key="6">
    <source>
        <dbReference type="Pfam" id="PF13193"/>
    </source>
</evidence>
<dbReference type="Pfam" id="PF13193">
    <property type="entry name" value="AMP-binding_C"/>
    <property type="match status" value="1"/>
</dbReference>
<evidence type="ECO:0000256" key="3">
    <source>
        <dbReference type="SAM" id="MobiDB-lite"/>
    </source>
</evidence>
<dbReference type="EMBL" id="CP033972">
    <property type="protein sequence ID" value="AZG45898.1"/>
    <property type="molecule type" value="Genomic_DNA"/>
</dbReference>
<reference evidence="7 8" key="1">
    <citation type="submission" date="2018-11" db="EMBL/GenBank/DDBJ databases">
        <title>Gordonia insulae sp. nov., isolated from an island soil.</title>
        <authorList>
            <person name="Kim Y.S."/>
            <person name="Kim S.B."/>
        </authorList>
    </citation>
    <scope>NUCLEOTIDE SEQUENCE [LARGE SCALE GENOMIC DNA]</scope>
    <source>
        <strain evidence="7 8">MMS17-SY073</strain>
    </source>
</reference>
<dbReference type="PANTHER" id="PTHR43201">
    <property type="entry name" value="ACYL-COA SYNTHETASE"/>
    <property type="match status" value="1"/>
</dbReference>
<dbReference type="InterPro" id="IPR000873">
    <property type="entry name" value="AMP-dep_synth/lig_dom"/>
</dbReference>
<evidence type="ECO:0000259" key="5">
    <source>
        <dbReference type="Pfam" id="PF00501"/>
    </source>
</evidence>
<feature type="domain" description="AMP-dependent synthetase/ligase" evidence="5">
    <location>
        <begin position="57"/>
        <end position="399"/>
    </location>
</feature>
<dbReference type="GO" id="GO:0006631">
    <property type="term" value="P:fatty acid metabolic process"/>
    <property type="evidence" value="ECO:0007669"/>
    <property type="project" value="TreeGrafter"/>
</dbReference>
<dbReference type="AlphaFoldDB" id="A0A3G8JLY0"/>
<organism evidence="7 8">
    <name type="scientific">Gordonia insulae</name>
    <dbReference type="NCBI Taxonomy" id="2420509"/>
    <lineage>
        <taxon>Bacteria</taxon>
        <taxon>Bacillati</taxon>
        <taxon>Actinomycetota</taxon>
        <taxon>Actinomycetes</taxon>
        <taxon>Mycobacteriales</taxon>
        <taxon>Gordoniaceae</taxon>
        <taxon>Gordonia</taxon>
    </lineage>
</organism>
<comment type="similarity">
    <text evidence="1">Belongs to the ATP-dependent AMP-binding enzyme family.</text>
</comment>
<dbReference type="InterPro" id="IPR045851">
    <property type="entry name" value="AMP-bd_C_sf"/>
</dbReference>
<protein>
    <submittedName>
        <fullName evidence="7">Short-chain-fatty-acid--CoA ligase</fullName>
        <ecNumber evidence="7">6.2.1.-</ecNumber>
    </submittedName>
</protein>